<dbReference type="RefSeq" id="WP_127786817.1">
    <property type="nucleotide sequence ID" value="NZ_SACL01000002.1"/>
</dbReference>
<comment type="similarity">
    <text evidence="1">Belongs to the UPF0065 (bug) family.</text>
</comment>
<reference evidence="3 4" key="1">
    <citation type="submission" date="2019-01" db="EMBL/GenBank/DDBJ databases">
        <authorList>
            <person name="Chen W.-M."/>
        </authorList>
    </citation>
    <scope>NUCLEOTIDE SEQUENCE [LARGE SCALE GENOMIC DNA]</scope>
    <source>
        <strain evidence="3 4">CCP-6</strain>
    </source>
</reference>
<dbReference type="Gene3D" id="3.40.190.150">
    <property type="entry name" value="Bordetella uptake gene, domain 1"/>
    <property type="match status" value="1"/>
</dbReference>
<keyword evidence="2" id="KW-0732">Signal</keyword>
<dbReference type="PANTHER" id="PTHR42928:SF5">
    <property type="entry name" value="BLR1237 PROTEIN"/>
    <property type="match status" value="1"/>
</dbReference>
<dbReference type="InterPro" id="IPR005064">
    <property type="entry name" value="BUG"/>
</dbReference>
<evidence type="ECO:0000256" key="2">
    <source>
        <dbReference type="SAM" id="SignalP"/>
    </source>
</evidence>
<protein>
    <submittedName>
        <fullName evidence="3">Tripartite tricarboxylate transporter substrate binding protein</fullName>
    </submittedName>
</protein>
<evidence type="ECO:0000313" key="3">
    <source>
        <dbReference type="EMBL" id="RVT97589.1"/>
    </source>
</evidence>
<accession>A0A437MIX7</accession>
<gene>
    <name evidence="3" type="ORF">EOD42_07125</name>
</gene>
<dbReference type="Gene3D" id="3.40.190.10">
    <property type="entry name" value="Periplasmic binding protein-like II"/>
    <property type="match status" value="1"/>
</dbReference>
<dbReference type="Pfam" id="PF03401">
    <property type="entry name" value="TctC"/>
    <property type="match status" value="1"/>
</dbReference>
<dbReference type="OrthoDB" id="7246209at2"/>
<dbReference type="SUPFAM" id="SSF53850">
    <property type="entry name" value="Periplasmic binding protein-like II"/>
    <property type="match status" value="1"/>
</dbReference>
<dbReference type="PIRSF" id="PIRSF017082">
    <property type="entry name" value="YflP"/>
    <property type="match status" value="1"/>
</dbReference>
<proteinExistence type="inferred from homology"/>
<comment type="caution">
    <text evidence="3">The sequence shown here is derived from an EMBL/GenBank/DDBJ whole genome shotgun (WGS) entry which is preliminary data.</text>
</comment>
<dbReference type="AlphaFoldDB" id="A0A437MIX7"/>
<sequence>MPITHTRRALAGTLLAAPAVTQPASAQPGWPRRPINLMIPAAPGGATDLMGRVMAQAMGPALGGTVVAENRSGAAGAVGTEQLALAAPDGYSIGIGMIGTIAVNPHVYPRLRYDTMRDFAPIGLVAKVPMVLLAKPELAAGGLRAFMDRVRAAPDAFTYGSAGAGSNVHIGMASFLDASGLKMVHVPYRGSGPMALDLVAGNIDSGMTGPPAALPALRDGRVVAIGVTSRHRLAQLPDVPAIAEVIPGFEALQWYGLMAPIRTPPEILARLQAAAAQALREPEVLARLTDEGAIPEPMTPEAFWGFVQEEWTRWGGMVRRTGLRPEN</sequence>
<evidence type="ECO:0000313" key="4">
    <source>
        <dbReference type="Proteomes" id="UP000282957"/>
    </source>
</evidence>
<feature type="chain" id="PRO_5019407850" evidence="2">
    <location>
        <begin position="27"/>
        <end position="327"/>
    </location>
</feature>
<dbReference type="EMBL" id="SACL01000002">
    <property type="protein sequence ID" value="RVT97589.1"/>
    <property type="molecule type" value="Genomic_DNA"/>
</dbReference>
<dbReference type="PANTHER" id="PTHR42928">
    <property type="entry name" value="TRICARBOXYLATE-BINDING PROTEIN"/>
    <property type="match status" value="1"/>
</dbReference>
<organism evidence="3 4">
    <name type="scientific">Rhodovarius crocodyli</name>
    <dbReference type="NCBI Taxonomy" id="1979269"/>
    <lineage>
        <taxon>Bacteria</taxon>
        <taxon>Pseudomonadati</taxon>
        <taxon>Pseudomonadota</taxon>
        <taxon>Alphaproteobacteria</taxon>
        <taxon>Acetobacterales</taxon>
        <taxon>Roseomonadaceae</taxon>
        <taxon>Rhodovarius</taxon>
    </lineage>
</organism>
<keyword evidence="4" id="KW-1185">Reference proteome</keyword>
<dbReference type="Proteomes" id="UP000282957">
    <property type="component" value="Unassembled WGS sequence"/>
</dbReference>
<evidence type="ECO:0000256" key="1">
    <source>
        <dbReference type="ARBA" id="ARBA00006987"/>
    </source>
</evidence>
<name>A0A437MIX7_9PROT</name>
<feature type="signal peptide" evidence="2">
    <location>
        <begin position="1"/>
        <end position="26"/>
    </location>
</feature>
<dbReference type="InterPro" id="IPR042100">
    <property type="entry name" value="Bug_dom1"/>
</dbReference>